<protein>
    <submittedName>
        <fullName evidence="2">Uncharacterized protein</fullName>
    </submittedName>
</protein>
<organism evidence="2 3">
    <name type="scientific">Actinomadura harenae</name>
    <dbReference type="NCBI Taxonomy" id="2483351"/>
    <lineage>
        <taxon>Bacteria</taxon>
        <taxon>Bacillati</taxon>
        <taxon>Actinomycetota</taxon>
        <taxon>Actinomycetes</taxon>
        <taxon>Streptosporangiales</taxon>
        <taxon>Thermomonosporaceae</taxon>
        <taxon>Actinomadura</taxon>
    </lineage>
</organism>
<dbReference type="AlphaFoldDB" id="A0A3M2M611"/>
<reference evidence="2 3" key="1">
    <citation type="submission" date="2018-10" db="EMBL/GenBank/DDBJ databases">
        <title>Isolation from soil.</title>
        <authorList>
            <person name="Hu J."/>
        </authorList>
    </citation>
    <scope>NUCLEOTIDE SEQUENCE [LARGE SCALE GENOMIC DNA]</scope>
    <source>
        <strain evidence="2 3">NEAU-Ht49</strain>
    </source>
</reference>
<comment type="caution">
    <text evidence="2">The sequence shown here is derived from an EMBL/GenBank/DDBJ whole genome shotgun (WGS) entry which is preliminary data.</text>
</comment>
<dbReference type="Proteomes" id="UP000282674">
    <property type="component" value="Unassembled WGS sequence"/>
</dbReference>
<evidence type="ECO:0000256" key="1">
    <source>
        <dbReference type="SAM" id="Phobius"/>
    </source>
</evidence>
<keyword evidence="3" id="KW-1185">Reference proteome</keyword>
<keyword evidence="1" id="KW-0812">Transmembrane</keyword>
<keyword evidence="1" id="KW-0472">Membrane</keyword>
<feature type="transmembrane region" description="Helical" evidence="1">
    <location>
        <begin position="125"/>
        <end position="145"/>
    </location>
</feature>
<evidence type="ECO:0000313" key="2">
    <source>
        <dbReference type="EMBL" id="RMI45117.1"/>
    </source>
</evidence>
<dbReference type="OrthoDB" id="3483900at2"/>
<keyword evidence="1" id="KW-1133">Transmembrane helix</keyword>
<proteinExistence type="predicted"/>
<gene>
    <name evidence="2" type="ORF">EBO15_11160</name>
</gene>
<evidence type="ECO:0000313" key="3">
    <source>
        <dbReference type="Proteomes" id="UP000282674"/>
    </source>
</evidence>
<sequence length="150" mass="16301">MSLVVEADPEVLLAALHREFPGVVSWRGEFTGTWWALLGDRLVEAPTARELAASIRQTLLPSWPPLRRPLMDVRPVQDEASSPPVVRVAARLVSAEVPSARTRVERYPDAYRVRGPVRRGSGRRVFALVGAAAALVGAVVAWDVVSVLCG</sequence>
<dbReference type="RefSeq" id="WP_122194260.1">
    <property type="nucleotide sequence ID" value="NZ_JBHSKC010000001.1"/>
</dbReference>
<name>A0A3M2M611_9ACTN</name>
<dbReference type="EMBL" id="RFFG01000015">
    <property type="protein sequence ID" value="RMI45117.1"/>
    <property type="molecule type" value="Genomic_DNA"/>
</dbReference>
<accession>A0A3M2M611</accession>